<dbReference type="InterPro" id="IPR011009">
    <property type="entry name" value="Kinase-like_dom_sf"/>
</dbReference>
<name>A0A165IXC6_EXIGL</name>
<dbReference type="SUPFAM" id="SSF56112">
    <property type="entry name" value="Protein kinase-like (PK-like)"/>
    <property type="match status" value="1"/>
</dbReference>
<dbReference type="Proteomes" id="UP000077266">
    <property type="component" value="Unassembled WGS sequence"/>
</dbReference>
<feature type="non-terminal residue" evidence="1">
    <location>
        <position position="581"/>
    </location>
</feature>
<protein>
    <recommendedName>
        <fullName evidence="3">Aminoglycoside phosphotransferase domain-containing protein</fullName>
    </recommendedName>
</protein>
<dbReference type="EMBL" id="KV425980">
    <property type="protein sequence ID" value="KZV94011.1"/>
    <property type="molecule type" value="Genomic_DNA"/>
</dbReference>
<dbReference type="OrthoDB" id="3250441at2759"/>
<evidence type="ECO:0000313" key="1">
    <source>
        <dbReference type="EMBL" id="KZV94011.1"/>
    </source>
</evidence>
<organism evidence="1 2">
    <name type="scientific">Exidia glandulosa HHB12029</name>
    <dbReference type="NCBI Taxonomy" id="1314781"/>
    <lineage>
        <taxon>Eukaryota</taxon>
        <taxon>Fungi</taxon>
        <taxon>Dikarya</taxon>
        <taxon>Basidiomycota</taxon>
        <taxon>Agaricomycotina</taxon>
        <taxon>Agaricomycetes</taxon>
        <taxon>Auriculariales</taxon>
        <taxon>Exidiaceae</taxon>
        <taxon>Exidia</taxon>
    </lineage>
</organism>
<keyword evidence="2" id="KW-1185">Reference proteome</keyword>
<dbReference type="InParanoid" id="A0A165IXC6"/>
<reference evidence="1 2" key="1">
    <citation type="journal article" date="2016" name="Mol. Biol. Evol.">
        <title>Comparative Genomics of Early-Diverging Mushroom-Forming Fungi Provides Insights into the Origins of Lignocellulose Decay Capabilities.</title>
        <authorList>
            <person name="Nagy L.G."/>
            <person name="Riley R."/>
            <person name="Tritt A."/>
            <person name="Adam C."/>
            <person name="Daum C."/>
            <person name="Floudas D."/>
            <person name="Sun H."/>
            <person name="Yadav J.S."/>
            <person name="Pangilinan J."/>
            <person name="Larsson K.H."/>
            <person name="Matsuura K."/>
            <person name="Barry K."/>
            <person name="Labutti K."/>
            <person name="Kuo R."/>
            <person name="Ohm R.A."/>
            <person name="Bhattacharya S.S."/>
            <person name="Shirouzu T."/>
            <person name="Yoshinaga Y."/>
            <person name="Martin F.M."/>
            <person name="Grigoriev I.V."/>
            <person name="Hibbett D.S."/>
        </authorList>
    </citation>
    <scope>NUCLEOTIDE SEQUENCE [LARGE SCALE GENOMIC DNA]</scope>
    <source>
        <strain evidence="1 2">HHB12029</strain>
    </source>
</reference>
<accession>A0A165IXC6</accession>
<proteinExistence type="predicted"/>
<dbReference type="AlphaFoldDB" id="A0A165IXC6"/>
<sequence>MHITYCIIDAQHYQVVAVDRLLCKDDVSTLLQLTQTASERHLGFPGFTVQGVYWLHNSQHIRSALAATPAALNTARDWQSILEKHSFRVRDDETFSDLYAHTEAADHTIAFVVFAEVLRKPLRLTGYEAFIKSLQNKMRDSPAPSTASQNSELAASQTVTAVAAILNGRPRPLRGPPLGVYHPVFPRFVARYTDRTPVIFESNDIRSARELIAASAKFFRDEAAFQQAIAKPLEHFLGPYSASKYSTYYLPKHSFECDCHRRTPETDGALSLIGELKNGIGEGESDPFEQAAAVCCRMAIHVDESVRQMRLRTCMPCFLLAMTGTHLAVGGAVLADRYIVGRFTDYISLIPLDHGDDPELERIEIIVRTLRSLRICLDELDKWYEMQWVSPPRLPEVFPMPHRVEVAGIKITYIRRMKTEDRSCAIFRASIEMNGEQLAAVVKFARRYCVNAHSAMARASLAPKLYHAQQDLDVGAFCVIMEFVEEQPALPPDAKLKVENAVERLHAFNFVHGDLRQPNILFRGDVPLIIDYDWAGLEGEAKYPMDLSNQILWPPGVERAGAITKAHDLFWAKQFPSPPDE</sequence>
<gene>
    <name evidence="1" type="ORF">EXIGLDRAFT_673499</name>
</gene>
<evidence type="ECO:0008006" key="3">
    <source>
        <dbReference type="Google" id="ProtNLM"/>
    </source>
</evidence>
<dbReference type="STRING" id="1314781.A0A165IXC6"/>
<evidence type="ECO:0000313" key="2">
    <source>
        <dbReference type="Proteomes" id="UP000077266"/>
    </source>
</evidence>